<dbReference type="PANTHER" id="PTHR43317">
    <property type="entry name" value="THERMOSPERMINE SYNTHASE ACAULIS5"/>
    <property type="match status" value="1"/>
</dbReference>
<dbReference type="Gene3D" id="3.40.50.150">
    <property type="entry name" value="Vaccinia Virus protein VP39"/>
    <property type="match status" value="1"/>
</dbReference>
<dbReference type="NCBIfam" id="NF037959">
    <property type="entry name" value="MFS_SpdSyn"/>
    <property type="match status" value="1"/>
</dbReference>
<sequence length="305" mass="34714">MTPNDIIKTLALALLFLCTTAQGNAQESDQDDDLATLLHHERSLYSNIYVFEIGIVRCMHFNKHYRTDNSQSCFFMDRPELLFYNYSRVVLSTLLLKPDIQNILIVGLGGGTLPTAFSQAQTGAQIDVVEIDPAVTRVARTYFPFDTNEQLRTHEADGRVFVKRAIKRGETYDLVVLDAFNSEYIPEHMLTREYLEEVKSVISPGGVLVANTFSHSALYDSESVTYKTVFGDFINVRVGNRLILWRDGGLPTRNEVLENAPLFKAAFKRFGFRASWLVDRLSWEEDWKTDAPLLTDQYSPSNLLH</sequence>
<dbReference type="EMBL" id="SHNP01000006">
    <property type="protein sequence ID" value="MCX2975126.1"/>
    <property type="molecule type" value="Genomic_DNA"/>
</dbReference>
<evidence type="ECO:0000313" key="7">
    <source>
        <dbReference type="EMBL" id="MCX2975126.1"/>
    </source>
</evidence>
<gene>
    <name evidence="7" type="ORF">EYC87_16200</name>
</gene>
<proteinExistence type="inferred from homology"/>
<keyword evidence="8" id="KW-1185">Reference proteome</keyword>
<keyword evidence="5" id="KW-0732">Signal</keyword>
<protein>
    <submittedName>
        <fullName evidence="7">Spermidine synthase</fullName>
    </submittedName>
</protein>
<keyword evidence="2 4" id="KW-0808">Transferase</keyword>
<evidence type="ECO:0000256" key="1">
    <source>
        <dbReference type="ARBA" id="ARBA00007867"/>
    </source>
</evidence>
<accession>A0ABT3SYP3</accession>
<dbReference type="SUPFAM" id="SSF53335">
    <property type="entry name" value="S-adenosyl-L-methionine-dependent methyltransferases"/>
    <property type="match status" value="1"/>
</dbReference>
<dbReference type="PANTHER" id="PTHR43317:SF1">
    <property type="entry name" value="THERMOSPERMINE SYNTHASE ACAULIS5"/>
    <property type="match status" value="1"/>
</dbReference>
<evidence type="ECO:0000256" key="3">
    <source>
        <dbReference type="ARBA" id="ARBA00023115"/>
    </source>
</evidence>
<feature type="active site" description="Proton acceptor" evidence="4">
    <location>
        <position position="178"/>
    </location>
</feature>
<dbReference type="Proteomes" id="UP001143307">
    <property type="component" value="Unassembled WGS sequence"/>
</dbReference>
<dbReference type="InterPro" id="IPR030374">
    <property type="entry name" value="PABS"/>
</dbReference>
<comment type="similarity">
    <text evidence="1">Belongs to the spermidine/spermine synthase family.</text>
</comment>
<dbReference type="InterPro" id="IPR029063">
    <property type="entry name" value="SAM-dependent_MTases_sf"/>
</dbReference>
<evidence type="ECO:0000256" key="5">
    <source>
        <dbReference type="SAM" id="SignalP"/>
    </source>
</evidence>
<feature type="signal peptide" evidence="5">
    <location>
        <begin position="1"/>
        <end position="25"/>
    </location>
</feature>
<dbReference type="RefSeq" id="WP_279253787.1">
    <property type="nucleotide sequence ID" value="NZ_SHNP01000006.1"/>
</dbReference>
<evidence type="ECO:0000313" key="8">
    <source>
        <dbReference type="Proteomes" id="UP001143307"/>
    </source>
</evidence>
<dbReference type="Pfam" id="PF01564">
    <property type="entry name" value="Spermine_synth"/>
    <property type="match status" value="1"/>
</dbReference>
<reference evidence="7" key="1">
    <citation type="submission" date="2019-02" db="EMBL/GenBank/DDBJ databases">
        <authorList>
            <person name="Li S.-H."/>
        </authorList>
    </citation>
    <scope>NUCLEOTIDE SEQUENCE</scope>
    <source>
        <strain evidence="7">IMCC8485</strain>
    </source>
</reference>
<evidence type="ECO:0000256" key="4">
    <source>
        <dbReference type="PROSITE-ProRule" id="PRU00354"/>
    </source>
</evidence>
<comment type="caution">
    <text evidence="7">The sequence shown here is derived from an EMBL/GenBank/DDBJ whole genome shotgun (WGS) entry which is preliminary data.</text>
</comment>
<feature type="domain" description="PABS" evidence="6">
    <location>
        <begin position="13"/>
        <end position="268"/>
    </location>
</feature>
<feature type="chain" id="PRO_5045878930" evidence="5">
    <location>
        <begin position="26"/>
        <end position="305"/>
    </location>
</feature>
<evidence type="ECO:0000256" key="2">
    <source>
        <dbReference type="ARBA" id="ARBA00022679"/>
    </source>
</evidence>
<name>A0ABT3SYP3_9GAMM</name>
<dbReference type="CDD" id="cd02440">
    <property type="entry name" value="AdoMet_MTases"/>
    <property type="match status" value="1"/>
</dbReference>
<dbReference type="PROSITE" id="PS51006">
    <property type="entry name" value="PABS_2"/>
    <property type="match status" value="1"/>
</dbReference>
<evidence type="ECO:0000259" key="6">
    <source>
        <dbReference type="PROSITE" id="PS51006"/>
    </source>
</evidence>
<organism evidence="7 8">
    <name type="scientific">Candidatus Seongchinamella marina</name>
    <dbReference type="NCBI Taxonomy" id="2518990"/>
    <lineage>
        <taxon>Bacteria</taxon>
        <taxon>Pseudomonadati</taxon>
        <taxon>Pseudomonadota</taxon>
        <taxon>Gammaproteobacteria</taxon>
        <taxon>Cellvibrionales</taxon>
        <taxon>Halieaceae</taxon>
        <taxon>Seongchinamella</taxon>
    </lineage>
</organism>
<keyword evidence="3 4" id="KW-0620">Polyamine biosynthesis</keyword>